<dbReference type="AlphaFoldDB" id="A0A8I6WWF2"/>
<dbReference type="OrthoDB" id="686715at2759"/>
<evidence type="ECO:0000313" key="2">
    <source>
        <dbReference type="EnsemblPlants" id="HORVU.MOREX.r3.2HG0200240.1"/>
    </source>
</evidence>
<reference evidence="2" key="2">
    <citation type="submission" date="2020-10" db="EMBL/GenBank/DDBJ databases">
        <authorList>
            <person name="Scholz U."/>
            <person name="Mascher M."/>
            <person name="Fiebig A."/>
        </authorList>
    </citation>
    <scope>NUCLEOTIDE SEQUENCE [LARGE SCALE GENOMIC DNA]</scope>
    <source>
        <strain evidence="2">cv. Morex</strain>
    </source>
</reference>
<evidence type="ECO:0000256" key="1">
    <source>
        <dbReference type="SAM" id="MobiDB-lite"/>
    </source>
</evidence>
<proteinExistence type="predicted"/>
<name>A0A8I6WWF2_HORVV</name>
<dbReference type="Proteomes" id="UP000011116">
    <property type="component" value="Chromosome 2H"/>
</dbReference>
<organism evidence="2 3">
    <name type="scientific">Hordeum vulgare subsp. vulgare</name>
    <name type="common">Domesticated barley</name>
    <dbReference type="NCBI Taxonomy" id="112509"/>
    <lineage>
        <taxon>Eukaryota</taxon>
        <taxon>Viridiplantae</taxon>
        <taxon>Streptophyta</taxon>
        <taxon>Embryophyta</taxon>
        <taxon>Tracheophyta</taxon>
        <taxon>Spermatophyta</taxon>
        <taxon>Magnoliopsida</taxon>
        <taxon>Liliopsida</taxon>
        <taxon>Poales</taxon>
        <taxon>Poaceae</taxon>
        <taxon>BOP clade</taxon>
        <taxon>Pooideae</taxon>
        <taxon>Triticodae</taxon>
        <taxon>Triticeae</taxon>
        <taxon>Hordeinae</taxon>
        <taxon>Hordeum</taxon>
    </lineage>
</organism>
<accession>A0A8I6WWF2</accession>
<keyword evidence="3" id="KW-1185">Reference proteome</keyword>
<dbReference type="Gramene" id="HORVU.MOREX.r2.2HG0166310.1">
    <property type="protein sequence ID" value="HORVU.MOREX.r2.2HG0166310.1"/>
    <property type="gene ID" value="HORVU.MOREX.r2.2HG0166310"/>
</dbReference>
<dbReference type="Gramene" id="HORVU.MOREX.r3.2HG0200240.1">
    <property type="protein sequence ID" value="HORVU.MOREX.r3.2HG0200240.1"/>
    <property type="gene ID" value="HORVU.MOREX.r3.2HG0200240"/>
</dbReference>
<evidence type="ECO:0000313" key="3">
    <source>
        <dbReference type="Proteomes" id="UP000011116"/>
    </source>
</evidence>
<sequence>MDAAALGDVEDLDFDLGFMDGFECFDLDFDFDLLGMDLTEFCGGEGKGERLLPAVDNKDDGLRLDLGSDRDGEGDGGEGGRESSPDSVVTDDGAPPLSSGSSLVDRDDGEMSVYVTDLERFLLQDDGEAGGLFAAKDPAPDDHFFGDLADGGYVEPSIAAEEFAADDHFFGDVDDGYTEPATPGKDLVINDYFFGDLVVAGDGYLQPATAGEDLVSDDYFDDAAGEDDDEATSRKRARQRKATAVMLSETEPRETPMMHAISSSISTGNWCRPIDLHWLHPCTTVCLLA</sequence>
<feature type="compositionally biased region" description="Basic and acidic residues" evidence="1">
    <location>
        <begin position="62"/>
        <end position="84"/>
    </location>
</feature>
<feature type="region of interest" description="Disordered" evidence="1">
    <location>
        <begin position="219"/>
        <end position="243"/>
    </location>
</feature>
<gene>
    <name evidence="2" type="primary">LOC123427990</name>
</gene>
<reference evidence="3" key="1">
    <citation type="journal article" date="2012" name="Nature">
        <title>A physical, genetic and functional sequence assembly of the barley genome.</title>
        <authorList>
            <consortium name="The International Barley Genome Sequencing Consortium"/>
            <person name="Mayer K.F."/>
            <person name="Waugh R."/>
            <person name="Brown J.W."/>
            <person name="Schulman A."/>
            <person name="Langridge P."/>
            <person name="Platzer M."/>
            <person name="Fincher G.B."/>
            <person name="Muehlbauer G.J."/>
            <person name="Sato K."/>
            <person name="Close T.J."/>
            <person name="Wise R.P."/>
            <person name="Stein N."/>
        </authorList>
    </citation>
    <scope>NUCLEOTIDE SEQUENCE [LARGE SCALE GENOMIC DNA]</scope>
    <source>
        <strain evidence="3">cv. Morex</strain>
    </source>
</reference>
<dbReference type="RefSeq" id="XP_044968066.1">
    <property type="nucleotide sequence ID" value="XM_045112131.1"/>
</dbReference>
<protein>
    <submittedName>
        <fullName evidence="2">Uncharacterized protein</fullName>
    </submittedName>
</protein>
<feature type="compositionally biased region" description="Acidic residues" evidence="1">
    <location>
        <begin position="219"/>
        <end position="230"/>
    </location>
</feature>
<dbReference type="GeneID" id="123427990"/>
<reference evidence="2" key="3">
    <citation type="submission" date="2022-01" db="UniProtKB">
        <authorList>
            <consortium name="EnsemblPlants"/>
        </authorList>
    </citation>
    <scope>IDENTIFICATION</scope>
    <source>
        <strain evidence="2">subsp. vulgare</strain>
    </source>
</reference>
<dbReference type="KEGG" id="hvg:123427990"/>
<feature type="region of interest" description="Disordered" evidence="1">
    <location>
        <begin position="62"/>
        <end position="106"/>
    </location>
</feature>
<dbReference type="EnsemblPlants" id="HORVU.MOREX.r3.2HG0200240.1">
    <property type="protein sequence ID" value="HORVU.MOREX.r3.2HG0200240.1"/>
    <property type="gene ID" value="HORVU.MOREX.r3.2HG0200240"/>
</dbReference>